<evidence type="ECO:0000256" key="1">
    <source>
        <dbReference type="ARBA" id="ARBA00022737"/>
    </source>
</evidence>
<dbReference type="SUPFAM" id="SSF52540">
    <property type="entry name" value="P-loop containing nucleoside triphosphate hydrolases"/>
    <property type="match status" value="1"/>
</dbReference>
<gene>
    <name evidence="3" type="ORF">EXIGLDRAFT_798434</name>
</gene>
<dbReference type="InterPro" id="IPR056884">
    <property type="entry name" value="NPHP3-like_N"/>
</dbReference>
<evidence type="ECO:0000313" key="3">
    <source>
        <dbReference type="EMBL" id="KZV88488.1"/>
    </source>
</evidence>
<keyword evidence="1" id="KW-0677">Repeat</keyword>
<dbReference type="AlphaFoldDB" id="A0A165F6W0"/>
<organism evidence="3 4">
    <name type="scientific">Exidia glandulosa HHB12029</name>
    <dbReference type="NCBI Taxonomy" id="1314781"/>
    <lineage>
        <taxon>Eukaryota</taxon>
        <taxon>Fungi</taxon>
        <taxon>Dikarya</taxon>
        <taxon>Basidiomycota</taxon>
        <taxon>Agaricomycotina</taxon>
        <taxon>Agaricomycetes</taxon>
        <taxon>Auriculariales</taxon>
        <taxon>Exidiaceae</taxon>
        <taxon>Exidia</taxon>
    </lineage>
</organism>
<dbReference type="OrthoDB" id="5106486at2759"/>
<proteinExistence type="predicted"/>
<feature type="non-terminal residue" evidence="3">
    <location>
        <position position="170"/>
    </location>
</feature>
<sequence>MSLVTSISLELSDIEETIDLGKLSHARNPHSLNRRKACLPGTRTSTLDEIIGWICDPTASRARFILGPAGAGKSAVAHAIGQHFNGLRRLAALVSFDSNFANDCHPNSFLCTLALSIADWNTDFRKALHDVLKRESQSHLQHSPEIEQQWKLLIVEPAKAVAFVGAVVVV</sequence>
<dbReference type="InParanoid" id="A0A165F6W0"/>
<dbReference type="EMBL" id="KV426099">
    <property type="protein sequence ID" value="KZV88488.1"/>
    <property type="molecule type" value="Genomic_DNA"/>
</dbReference>
<dbReference type="Proteomes" id="UP000077266">
    <property type="component" value="Unassembled WGS sequence"/>
</dbReference>
<name>A0A165F6W0_EXIGL</name>
<protein>
    <recommendedName>
        <fullName evidence="2">Nephrocystin 3-like N-terminal domain-containing protein</fullName>
    </recommendedName>
</protein>
<accession>A0A165F6W0</accession>
<reference evidence="3 4" key="1">
    <citation type="journal article" date="2016" name="Mol. Biol. Evol.">
        <title>Comparative Genomics of Early-Diverging Mushroom-Forming Fungi Provides Insights into the Origins of Lignocellulose Decay Capabilities.</title>
        <authorList>
            <person name="Nagy L.G."/>
            <person name="Riley R."/>
            <person name="Tritt A."/>
            <person name="Adam C."/>
            <person name="Daum C."/>
            <person name="Floudas D."/>
            <person name="Sun H."/>
            <person name="Yadav J.S."/>
            <person name="Pangilinan J."/>
            <person name="Larsson K.H."/>
            <person name="Matsuura K."/>
            <person name="Barry K."/>
            <person name="Labutti K."/>
            <person name="Kuo R."/>
            <person name="Ohm R.A."/>
            <person name="Bhattacharya S.S."/>
            <person name="Shirouzu T."/>
            <person name="Yoshinaga Y."/>
            <person name="Martin F.M."/>
            <person name="Grigoriev I.V."/>
            <person name="Hibbett D.S."/>
        </authorList>
    </citation>
    <scope>NUCLEOTIDE SEQUENCE [LARGE SCALE GENOMIC DNA]</scope>
    <source>
        <strain evidence="3 4">HHB12029</strain>
    </source>
</reference>
<feature type="domain" description="Nephrocystin 3-like N-terminal" evidence="2">
    <location>
        <begin position="49"/>
        <end position="169"/>
    </location>
</feature>
<evidence type="ECO:0000313" key="4">
    <source>
        <dbReference type="Proteomes" id="UP000077266"/>
    </source>
</evidence>
<dbReference type="Pfam" id="PF24883">
    <property type="entry name" value="NPHP3_N"/>
    <property type="match status" value="1"/>
</dbReference>
<dbReference type="InterPro" id="IPR027417">
    <property type="entry name" value="P-loop_NTPase"/>
</dbReference>
<keyword evidence="4" id="KW-1185">Reference proteome</keyword>
<evidence type="ECO:0000259" key="2">
    <source>
        <dbReference type="Pfam" id="PF24883"/>
    </source>
</evidence>